<evidence type="ECO:0000313" key="1">
    <source>
        <dbReference type="EMBL" id="GMA84334.1"/>
    </source>
</evidence>
<organism evidence="3 4">
    <name type="scientific">Shewanella glacialipiscicola</name>
    <dbReference type="NCBI Taxonomy" id="614069"/>
    <lineage>
        <taxon>Bacteria</taxon>
        <taxon>Pseudomonadati</taxon>
        <taxon>Pseudomonadota</taxon>
        <taxon>Gammaproteobacteria</taxon>
        <taxon>Alteromonadales</taxon>
        <taxon>Shewanellaceae</taxon>
        <taxon>Shewanella</taxon>
    </lineage>
</organism>
<evidence type="ECO:0000313" key="2">
    <source>
        <dbReference type="EMBL" id="GMA84430.1"/>
    </source>
</evidence>
<name>A0ABQ6J8N2_9GAMM</name>
<dbReference type="EMBL" id="BSUY01000002">
    <property type="protein sequence ID" value="GMA84430.1"/>
    <property type="molecule type" value="Genomic_DNA"/>
</dbReference>
<dbReference type="RefSeq" id="WP_181317829.1">
    <property type="nucleotide sequence ID" value="NZ_BPFC01000038.1"/>
</dbReference>
<proteinExistence type="predicted"/>
<evidence type="ECO:0000313" key="4">
    <source>
        <dbReference type="Proteomes" id="UP001157046"/>
    </source>
</evidence>
<accession>A0ABQ6J8N2</accession>
<dbReference type="EMBL" id="BSUY01000002">
    <property type="protein sequence ID" value="GMA84523.1"/>
    <property type="molecule type" value="Genomic_DNA"/>
</dbReference>
<dbReference type="Proteomes" id="UP001157046">
    <property type="component" value="Unassembled WGS sequence"/>
</dbReference>
<evidence type="ECO:0000313" key="3">
    <source>
        <dbReference type="EMBL" id="GMA84523.1"/>
    </source>
</evidence>
<dbReference type="Gene3D" id="3.30.590.20">
    <property type="match status" value="1"/>
</dbReference>
<sequence>MQSITPDKGFTKQMLTQAKQYKQHLSQQALSESEKTLFQNLARESLRKQQALELNEENTFKHFLKTYLVA</sequence>
<protein>
    <submittedName>
        <fullName evidence="3">Uncharacterized protein</fullName>
    </submittedName>
</protein>
<dbReference type="EMBL" id="BSUY01000002">
    <property type="protein sequence ID" value="GMA84334.1"/>
    <property type="molecule type" value="Genomic_DNA"/>
</dbReference>
<comment type="caution">
    <text evidence="3">The sequence shown here is derived from an EMBL/GenBank/DDBJ whole genome shotgun (WGS) entry which is preliminary data.</text>
</comment>
<reference evidence="3" key="1">
    <citation type="journal article" date="2014" name="Int. J. Syst. Evol. Microbiol.">
        <title>Complete genome of a new Firmicutes species belonging to the dominant human colonic microbiota ('Ruminococcus bicirculans') reveals two chromosomes and a selective capacity to utilize plant glucans.</title>
        <authorList>
            <consortium name="NISC Comparative Sequencing Program"/>
            <person name="Wegmann U."/>
            <person name="Louis P."/>
            <person name="Goesmann A."/>
            <person name="Henrissat B."/>
            <person name="Duncan S.H."/>
            <person name="Flint H.J."/>
        </authorList>
    </citation>
    <scope>NUCLEOTIDE SEQUENCE</scope>
    <source>
        <strain evidence="3">NBRC 102030</strain>
    </source>
</reference>
<gene>
    <name evidence="1" type="ORF">GCM10025855_38670</name>
    <name evidence="2" type="ORF">GCM10025855_39630</name>
    <name evidence="3" type="ORF">GCM10025855_40560</name>
</gene>
<reference evidence="3" key="3">
    <citation type="submission" date="2023-02" db="EMBL/GenBank/DDBJ databases">
        <authorList>
            <person name="Sun Q."/>
            <person name="Mori K."/>
        </authorList>
    </citation>
    <scope>NUCLEOTIDE SEQUENCE</scope>
    <source>
        <strain evidence="3">NBRC 102030</strain>
    </source>
</reference>
<reference evidence="4" key="2">
    <citation type="journal article" date="2019" name="Int. J. Syst. Evol. Microbiol.">
        <title>The Global Catalogue of Microorganisms (GCM) 10K type strain sequencing project: providing services to taxonomists for standard genome sequencing and annotation.</title>
        <authorList>
            <consortium name="The Broad Institute Genomics Platform"/>
            <consortium name="The Broad Institute Genome Sequencing Center for Infectious Disease"/>
            <person name="Wu L."/>
            <person name="Ma J."/>
        </authorList>
    </citation>
    <scope>NUCLEOTIDE SEQUENCE [LARGE SCALE GENOMIC DNA]</scope>
    <source>
        <strain evidence="4">NBRC 102030</strain>
    </source>
</reference>
<keyword evidence="4" id="KW-1185">Reference proteome</keyword>